<keyword evidence="2" id="KW-1185">Reference proteome</keyword>
<name>A0A4Q2RCJ3_9HYPH</name>
<dbReference type="PANTHER" id="PTHR47628">
    <property type="match status" value="1"/>
</dbReference>
<dbReference type="OrthoDB" id="9802022at2"/>
<evidence type="ECO:0000313" key="1">
    <source>
        <dbReference type="EMBL" id="RYB05231.1"/>
    </source>
</evidence>
<protein>
    <submittedName>
        <fullName evidence="1">Amino acid ABC transporter substrate-binding protein</fullName>
    </submittedName>
</protein>
<dbReference type="Gene3D" id="3.40.50.2300">
    <property type="match status" value="2"/>
</dbReference>
<organism evidence="1 2">
    <name type="scientific">Lichenibacterium ramalinae</name>
    <dbReference type="NCBI Taxonomy" id="2316527"/>
    <lineage>
        <taxon>Bacteria</taxon>
        <taxon>Pseudomonadati</taxon>
        <taxon>Pseudomonadota</taxon>
        <taxon>Alphaproteobacteria</taxon>
        <taxon>Hyphomicrobiales</taxon>
        <taxon>Lichenihabitantaceae</taxon>
        <taxon>Lichenibacterium</taxon>
    </lineage>
</organism>
<dbReference type="SUPFAM" id="SSF53822">
    <property type="entry name" value="Periplasmic binding protein-like I"/>
    <property type="match status" value="1"/>
</dbReference>
<reference evidence="1 2" key="2">
    <citation type="submission" date="2019-02" db="EMBL/GenBank/DDBJ databases">
        <title>'Lichenibacterium ramalinii' gen. nov. sp. nov., 'Lichenibacterium minor' gen. nov. sp. nov.</title>
        <authorList>
            <person name="Pankratov T."/>
        </authorList>
    </citation>
    <scope>NUCLEOTIDE SEQUENCE [LARGE SCALE GENOMIC DNA]</scope>
    <source>
        <strain evidence="1 2">RmlP001</strain>
    </source>
</reference>
<dbReference type="EMBL" id="QYBC01000007">
    <property type="protein sequence ID" value="RYB05231.1"/>
    <property type="molecule type" value="Genomic_DNA"/>
</dbReference>
<dbReference type="Pfam" id="PF13433">
    <property type="entry name" value="Peripla_BP_5"/>
    <property type="match status" value="1"/>
</dbReference>
<dbReference type="CDD" id="cd06357">
    <property type="entry name" value="PBP1_AmiC"/>
    <property type="match status" value="1"/>
</dbReference>
<dbReference type="Proteomes" id="UP000289411">
    <property type="component" value="Unassembled WGS sequence"/>
</dbReference>
<evidence type="ECO:0000313" key="2">
    <source>
        <dbReference type="Proteomes" id="UP000289411"/>
    </source>
</evidence>
<dbReference type="InterPro" id="IPR028082">
    <property type="entry name" value="Peripla_BP_I"/>
</dbReference>
<dbReference type="InterPro" id="IPR039570">
    <property type="entry name" value="AmiC_PBP1"/>
</dbReference>
<sequence length="388" mass="42458">MPDDDPPAWKVGVLFSRSGVTGLTETEHVLGTALAVEEINTAGGVRGRPIAPLCLDPAGDPVAYRALARRMLADEGVGVIFGCSLSASRKAVLPLLERHDGLLWYPSIYEGFEYSESVLYTGATLNQTVFPLADYLLHRHGPRILIVGSDYIYPRESNRVMRDIVESRGGTVVGERYLPLDVDDGAIRPLMDEIVRLEPDAVFSTMVGQGARRLYRLYAEAGIDRARRPIASLTLAEGEIAAIGPHLCDGHLLAATYFGALDSPANRRFDRSFRERFGDGPPPSMWSQTAYAQVHLFARALAEAGSLDARRLGEAALRTRFAAPEGDLAFDAENRHLWLTPGIGVARPDGQFDILWRADAPVRPDPWLASTRFEASWARASDVVPVVP</sequence>
<comment type="caution">
    <text evidence="1">The sequence shown here is derived from an EMBL/GenBank/DDBJ whole genome shotgun (WGS) entry which is preliminary data.</text>
</comment>
<dbReference type="PANTHER" id="PTHR47628:SF1">
    <property type="entry name" value="ALIPHATIC AMIDASE EXPRESSION-REGULATING PROTEIN"/>
    <property type="match status" value="1"/>
</dbReference>
<reference evidence="1 2" key="1">
    <citation type="submission" date="2018-09" db="EMBL/GenBank/DDBJ databases">
        <authorList>
            <person name="Grouzdev D.S."/>
            <person name="Krutkina M.S."/>
        </authorList>
    </citation>
    <scope>NUCLEOTIDE SEQUENCE [LARGE SCALE GENOMIC DNA]</scope>
    <source>
        <strain evidence="1 2">RmlP001</strain>
    </source>
</reference>
<accession>A0A4Q2RCJ3</accession>
<dbReference type="GO" id="GO:0033218">
    <property type="term" value="F:amide binding"/>
    <property type="evidence" value="ECO:0007669"/>
    <property type="project" value="InterPro"/>
</dbReference>
<gene>
    <name evidence="1" type="ORF">D3272_09760</name>
</gene>
<dbReference type="RefSeq" id="WP_129218981.1">
    <property type="nucleotide sequence ID" value="NZ_QYBC01000007.1"/>
</dbReference>
<proteinExistence type="predicted"/>
<dbReference type="AlphaFoldDB" id="A0A4Q2RCJ3"/>